<evidence type="ECO:0000259" key="1">
    <source>
        <dbReference type="PROSITE" id="PS51782"/>
    </source>
</evidence>
<dbReference type="PROSITE" id="PS51782">
    <property type="entry name" value="LYSM"/>
    <property type="match status" value="2"/>
</dbReference>
<dbReference type="InterPro" id="IPR016047">
    <property type="entry name" value="M23ase_b-sheet_dom"/>
</dbReference>
<dbReference type="InterPro" id="IPR011055">
    <property type="entry name" value="Dup_hybrid_motif"/>
</dbReference>
<dbReference type="InterPro" id="IPR036779">
    <property type="entry name" value="LysM_dom_sf"/>
</dbReference>
<dbReference type="AlphaFoldDB" id="A0A1F6CCG7"/>
<name>A0A1F6CCG7_9BACT</name>
<comment type="caution">
    <text evidence="2">The sequence shown here is derived from an EMBL/GenBank/DDBJ whole genome shotgun (WGS) entry which is preliminary data.</text>
</comment>
<dbReference type="InterPro" id="IPR018392">
    <property type="entry name" value="LysM"/>
</dbReference>
<gene>
    <name evidence="2" type="ORF">A2671_00925</name>
</gene>
<dbReference type="Pfam" id="PF01476">
    <property type="entry name" value="LysM"/>
    <property type="match status" value="2"/>
</dbReference>
<dbReference type="EMBL" id="MFKQ01000036">
    <property type="protein sequence ID" value="OGG46898.1"/>
    <property type="molecule type" value="Genomic_DNA"/>
</dbReference>
<dbReference type="CDD" id="cd12797">
    <property type="entry name" value="M23_peptidase"/>
    <property type="match status" value="1"/>
</dbReference>
<feature type="domain" description="LysM" evidence="1">
    <location>
        <begin position="161"/>
        <end position="205"/>
    </location>
</feature>
<evidence type="ECO:0000313" key="2">
    <source>
        <dbReference type="EMBL" id="OGG46898.1"/>
    </source>
</evidence>
<dbReference type="Gene3D" id="3.10.350.10">
    <property type="entry name" value="LysM domain"/>
    <property type="match status" value="2"/>
</dbReference>
<protein>
    <recommendedName>
        <fullName evidence="1">LysM domain-containing protein</fullName>
    </recommendedName>
</protein>
<proteinExistence type="predicted"/>
<sequence length="346" mass="35549">MTKAVFSRRSLAFAGISGTALLLLNPLIVQASIGSLLGGLLELKANAAGLESPSAHNSQTVPLLRAAINIDPTPLKGGGDITIVGGRALLAEAGPSGTLADLPDAPVSDQISIYVVRKGDTLGGIARMFGVSVNTIVWANDVKRGFIAEGQTLIILPISGVQHIVAKGETIQSIAKKYKGSVEEILQFNDLLPGASLAVGDVIIIPDGEIAAPPASSGSKPTSAVYGTSGPSYVGYYLRPVLGPKTQGLHGYNGIDLGSSYGTTIKAAASGQIIIARDFGWNGGYGTYVVIAHSNGTQTLYSHMADIFVSGGQYVTQGQSIGTVGATGKTTGPHLHFEVRGAKNPF</sequence>
<dbReference type="InterPro" id="IPR050570">
    <property type="entry name" value="Cell_wall_metabolism_enzyme"/>
</dbReference>
<dbReference type="SUPFAM" id="SSF51261">
    <property type="entry name" value="Duplicated hybrid motif"/>
    <property type="match status" value="1"/>
</dbReference>
<reference evidence="2 3" key="1">
    <citation type="journal article" date="2016" name="Nat. Commun.">
        <title>Thousands of microbial genomes shed light on interconnected biogeochemical processes in an aquifer system.</title>
        <authorList>
            <person name="Anantharaman K."/>
            <person name="Brown C.T."/>
            <person name="Hug L.A."/>
            <person name="Sharon I."/>
            <person name="Castelle C.J."/>
            <person name="Probst A.J."/>
            <person name="Thomas B.C."/>
            <person name="Singh A."/>
            <person name="Wilkins M.J."/>
            <person name="Karaoz U."/>
            <person name="Brodie E.L."/>
            <person name="Williams K.H."/>
            <person name="Hubbard S.S."/>
            <person name="Banfield J.F."/>
        </authorList>
    </citation>
    <scope>NUCLEOTIDE SEQUENCE [LARGE SCALE GENOMIC DNA]</scope>
</reference>
<dbReference type="SMART" id="SM00257">
    <property type="entry name" value="LysM"/>
    <property type="match status" value="2"/>
</dbReference>
<dbReference type="Pfam" id="PF01551">
    <property type="entry name" value="Peptidase_M23"/>
    <property type="match status" value="1"/>
</dbReference>
<feature type="domain" description="LysM" evidence="1">
    <location>
        <begin position="112"/>
        <end position="155"/>
    </location>
</feature>
<dbReference type="PANTHER" id="PTHR21666:SF270">
    <property type="entry name" value="MUREIN HYDROLASE ACTIVATOR ENVC"/>
    <property type="match status" value="1"/>
</dbReference>
<dbReference type="CDD" id="cd00118">
    <property type="entry name" value="LysM"/>
    <property type="match status" value="2"/>
</dbReference>
<organism evidence="2 3">
    <name type="scientific">Candidatus Kaiserbacteria bacterium RIFCSPHIGHO2_01_FULL_49_13</name>
    <dbReference type="NCBI Taxonomy" id="1798477"/>
    <lineage>
        <taxon>Bacteria</taxon>
        <taxon>Candidatus Kaiseribacteriota</taxon>
    </lineage>
</organism>
<evidence type="ECO:0000313" key="3">
    <source>
        <dbReference type="Proteomes" id="UP000178344"/>
    </source>
</evidence>
<dbReference type="Gene3D" id="2.70.70.10">
    <property type="entry name" value="Glucose Permease (Domain IIA)"/>
    <property type="match status" value="1"/>
</dbReference>
<accession>A0A1F6CCG7</accession>
<dbReference type="GO" id="GO:0004222">
    <property type="term" value="F:metalloendopeptidase activity"/>
    <property type="evidence" value="ECO:0007669"/>
    <property type="project" value="TreeGrafter"/>
</dbReference>
<dbReference type="Proteomes" id="UP000178344">
    <property type="component" value="Unassembled WGS sequence"/>
</dbReference>
<dbReference type="PANTHER" id="PTHR21666">
    <property type="entry name" value="PEPTIDASE-RELATED"/>
    <property type="match status" value="1"/>
</dbReference>